<dbReference type="EMBL" id="JBHRRZ010000036">
    <property type="protein sequence ID" value="MFC2949422.1"/>
    <property type="molecule type" value="Genomic_DNA"/>
</dbReference>
<evidence type="ECO:0000313" key="2">
    <source>
        <dbReference type="EMBL" id="MFC2949422.1"/>
    </source>
</evidence>
<comment type="caution">
    <text evidence="2">The sequence shown here is derived from an EMBL/GenBank/DDBJ whole genome shotgun (WGS) entry which is preliminary data.</text>
</comment>
<dbReference type="Pfam" id="PF02810">
    <property type="entry name" value="SEC-C"/>
    <property type="match status" value="1"/>
</dbReference>
<feature type="region of interest" description="Disordered" evidence="1">
    <location>
        <begin position="1"/>
        <end position="23"/>
    </location>
</feature>
<dbReference type="Proteomes" id="UP001595387">
    <property type="component" value="Unassembled WGS sequence"/>
</dbReference>
<name>A0ABV7A8Q1_9BACI</name>
<evidence type="ECO:0000313" key="3">
    <source>
        <dbReference type="Proteomes" id="UP001595387"/>
    </source>
</evidence>
<dbReference type="SUPFAM" id="SSF103642">
    <property type="entry name" value="Sec-C motif"/>
    <property type="match status" value="1"/>
</dbReference>
<gene>
    <name evidence="2" type="ORF">ACFODW_13960</name>
</gene>
<protein>
    <submittedName>
        <fullName evidence="2">YecA family protein</fullName>
    </submittedName>
</protein>
<dbReference type="Gene3D" id="3.10.450.50">
    <property type="match status" value="1"/>
</dbReference>
<dbReference type="CDD" id="cd00043">
    <property type="entry name" value="CYCLIN_SF"/>
    <property type="match status" value="1"/>
</dbReference>
<evidence type="ECO:0000256" key="1">
    <source>
        <dbReference type="SAM" id="MobiDB-lite"/>
    </source>
</evidence>
<organism evidence="2 3">
    <name type="scientific">Virgibacillus sediminis</name>
    <dbReference type="NCBI Taxonomy" id="202260"/>
    <lineage>
        <taxon>Bacteria</taxon>
        <taxon>Bacillati</taxon>
        <taxon>Bacillota</taxon>
        <taxon>Bacilli</taxon>
        <taxon>Bacillales</taxon>
        <taxon>Bacillaceae</taxon>
        <taxon>Virgibacillus</taxon>
    </lineage>
</organism>
<keyword evidence="3" id="KW-1185">Reference proteome</keyword>
<dbReference type="RefSeq" id="WP_390307392.1">
    <property type="nucleotide sequence ID" value="NZ_JBHRRZ010000036.1"/>
</dbReference>
<reference evidence="3" key="1">
    <citation type="journal article" date="2019" name="Int. J. Syst. Evol. Microbiol.">
        <title>The Global Catalogue of Microorganisms (GCM) 10K type strain sequencing project: providing services to taxonomists for standard genome sequencing and annotation.</title>
        <authorList>
            <consortium name="The Broad Institute Genomics Platform"/>
            <consortium name="The Broad Institute Genome Sequencing Center for Infectious Disease"/>
            <person name="Wu L."/>
            <person name="Ma J."/>
        </authorList>
    </citation>
    <scope>NUCLEOTIDE SEQUENCE [LARGE SCALE GENOMIC DNA]</scope>
    <source>
        <strain evidence="3">KCTC 13193</strain>
    </source>
</reference>
<accession>A0ABV7A8Q1</accession>
<sequence length="336" mass="38113">MSKIERNKPCPCGSGKKHKKCCGSPQAKEADRLKKLDAELNRIHEELLSISTNKHQKAIQHEIDQYKPDNMDEGTADLYDAGLVQWVILHAPLLKNNQTIYQEFYRQHAAGTSPAAKDKLDVWPEIAPSVYEVLETNLQDGSWATIRDIRDGQTYQAPISPDEYVEGTLLVGTLVPLGSYYNFLHTIIKLYRPDRDALEQLLTDYSSKTGGLMDHFPDFLAEALDVGINRFEWSKPTHEEVAQQFTDQMVEKDMDDEVILKGISLWHEYCRIEAPTLKKLESYAAAMDYLVQKKYLKQPASQKQIAEEYNVSLSSVSTNYRKLNSVLSEEAVPAGS</sequence>
<dbReference type="InterPro" id="IPR004027">
    <property type="entry name" value="SEC_C_motif"/>
</dbReference>
<proteinExistence type="predicted"/>